<dbReference type="GeneID" id="83054140"/>
<accession>A0A833CE66</accession>
<evidence type="ECO:0000313" key="2">
    <source>
        <dbReference type="EMBL" id="KAB1479923.1"/>
    </source>
</evidence>
<dbReference type="Proteomes" id="UP000434554">
    <property type="component" value="Unassembled WGS sequence"/>
</dbReference>
<proteinExistence type="predicted"/>
<organism evidence="2 3">
    <name type="scientific">Veillonella seminalis</name>
    <dbReference type="NCBI Taxonomy" id="1502943"/>
    <lineage>
        <taxon>Bacteria</taxon>
        <taxon>Bacillati</taxon>
        <taxon>Bacillota</taxon>
        <taxon>Negativicutes</taxon>
        <taxon>Veillonellales</taxon>
        <taxon>Veillonellaceae</taxon>
        <taxon>Veillonella</taxon>
    </lineage>
</organism>
<dbReference type="InterPro" id="IPR051532">
    <property type="entry name" value="Ester_Hydrolysis_Enzymes"/>
</dbReference>
<sequence length="200" mass="22253">MADKKTWQRVLFIGDSLTRGYDVPYGKGWVELLQAHFEKNITANGGSKPMLVNAGVDGATLQAIYNNLERALHEASYDAVVIMGGTNDILHGRNAEDCYFSLMRSVHHIQKAGSDVIIGLAPQIDCDPDGDDAVLVDYNERLRTYCEEQGLLYIDFYKKIAEADYRGEILYAGDVHPNELGYHYMYEAACDVLKSGFGGM</sequence>
<dbReference type="SUPFAM" id="SSF52266">
    <property type="entry name" value="SGNH hydrolase"/>
    <property type="match status" value="1"/>
</dbReference>
<dbReference type="AlphaFoldDB" id="A0A833CE66"/>
<dbReference type="EMBL" id="WBKH01000001">
    <property type="protein sequence ID" value="KAB1479923.1"/>
    <property type="molecule type" value="Genomic_DNA"/>
</dbReference>
<evidence type="ECO:0000259" key="1">
    <source>
        <dbReference type="Pfam" id="PF13472"/>
    </source>
</evidence>
<dbReference type="InterPro" id="IPR036514">
    <property type="entry name" value="SGNH_hydro_sf"/>
</dbReference>
<dbReference type="PANTHER" id="PTHR30383:SF5">
    <property type="entry name" value="SGNH HYDROLASE-TYPE ESTERASE DOMAIN-CONTAINING PROTEIN"/>
    <property type="match status" value="1"/>
</dbReference>
<protein>
    <submittedName>
        <fullName evidence="2">Lipase</fullName>
    </submittedName>
</protein>
<dbReference type="RefSeq" id="WP_127006885.1">
    <property type="nucleotide sequence ID" value="NZ_JAGZQP010000004.1"/>
</dbReference>
<evidence type="ECO:0000313" key="3">
    <source>
        <dbReference type="Proteomes" id="UP000434554"/>
    </source>
</evidence>
<comment type="caution">
    <text evidence="2">The sequence shown here is derived from an EMBL/GenBank/DDBJ whole genome shotgun (WGS) entry which is preliminary data.</text>
</comment>
<dbReference type="InterPro" id="IPR013830">
    <property type="entry name" value="SGNH_hydro"/>
</dbReference>
<reference evidence="2 3" key="1">
    <citation type="submission" date="2019-09" db="EMBL/GenBank/DDBJ databases">
        <title>Draft genome sequence of 3 type strains from the CCUG.</title>
        <authorList>
            <person name="Pineiro-Iglesias B."/>
            <person name="Tunovic T."/>
            <person name="Unosson C."/>
            <person name="Inganas E."/>
            <person name="Ohlen M."/>
            <person name="Cardew S."/>
            <person name="Jensie-Markopoulos S."/>
            <person name="Salva-Serra F."/>
            <person name="Jaen-Luchoro D."/>
            <person name="Karlsson R."/>
            <person name="Svensson-Stadler L."/>
            <person name="Chun J."/>
            <person name="Moore E."/>
        </authorList>
    </citation>
    <scope>NUCLEOTIDE SEQUENCE [LARGE SCALE GENOMIC DNA]</scope>
    <source>
        <strain evidence="2 3">CCUG 65427</strain>
    </source>
</reference>
<feature type="domain" description="SGNH hydrolase-type esterase" evidence="1">
    <location>
        <begin position="12"/>
        <end position="183"/>
    </location>
</feature>
<gene>
    <name evidence="2" type="ORF">F8R14_01240</name>
</gene>
<dbReference type="PANTHER" id="PTHR30383">
    <property type="entry name" value="THIOESTERASE 1/PROTEASE 1/LYSOPHOSPHOLIPASE L1"/>
    <property type="match status" value="1"/>
</dbReference>
<dbReference type="Pfam" id="PF13472">
    <property type="entry name" value="Lipase_GDSL_2"/>
    <property type="match status" value="1"/>
</dbReference>
<name>A0A833CE66_9FIRM</name>
<dbReference type="Gene3D" id="3.40.50.1110">
    <property type="entry name" value="SGNH hydrolase"/>
    <property type="match status" value="1"/>
</dbReference>
<dbReference type="GO" id="GO:0004622">
    <property type="term" value="F:phosphatidylcholine lysophospholipase activity"/>
    <property type="evidence" value="ECO:0007669"/>
    <property type="project" value="TreeGrafter"/>
</dbReference>